<dbReference type="InterPro" id="IPR025638">
    <property type="entry name" value="DUF4336"/>
</dbReference>
<dbReference type="InterPro" id="IPR036866">
    <property type="entry name" value="RibonucZ/Hydroxyglut_hydro"/>
</dbReference>
<sequence length="231" mass="26376">MIEWQSNRFWYHLDTYRKFGIDLGLRMSVIRLDNGSLLIHNPCQLTESIKQYIDGLGEVSCITTANQDLHDDLSDWWLAFPDAYFYSAPGLAAKRTDIGFDGVLNSTTSPRWKGQLYQTIIRGNEDCEEVVFCDPISKTLILGESVIALNEGSVTRRMVGKLSGCENQVIVPLPQRLRVKNKQLLRQSLQEILTWPFDHILPIHGDPILFDGKRKLAHAYAWALKHESIFS</sequence>
<protein>
    <submittedName>
        <fullName evidence="1">DUF4336 domain-containing protein</fullName>
    </submittedName>
</protein>
<comment type="caution">
    <text evidence="1">The sequence shown here is derived from an EMBL/GenBank/DDBJ whole genome shotgun (WGS) entry which is preliminary data.</text>
</comment>
<organism evidence="1 2">
    <name type="scientific">Enterovibrio qingdaonensis</name>
    <dbReference type="NCBI Taxonomy" id="2899818"/>
    <lineage>
        <taxon>Bacteria</taxon>
        <taxon>Pseudomonadati</taxon>
        <taxon>Pseudomonadota</taxon>
        <taxon>Gammaproteobacteria</taxon>
        <taxon>Vibrionales</taxon>
        <taxon>Vibrionaceae</taxon>
        <taxon>Enterovibrio</taxon>
    </lineage>
</organism>
<keyword evidence="2" id="KW-1185">Reference proteome</keyword>
<evidence type="ECO:0000313" key="1">
    <source>
        <dbReference type="EMBL" id="MDD1779723.1"/>
    </source>
</evidence>
<proteinExistence type="predicted"/>
<name>A0ABT5QFH5_9GAMM</name>
<dbReference type="PANTHER" id="PTHR33835:SF1">
    <property type="entry name" value="METALLO-BETA-LACTAMASE DOMAIN-CONTAINING PROTEIN"/>
    <property type="match status" value="1"/>
</dbReference>
<accession>A0ABT5QFH5</accession>
<gene>
    <name evidence="1" type="ORF">LRP49_00815</name>
</gene>
<dbReference type="RefSeq" id="WP_274139526.1">
    <property type="nucleotide sequence ID" value="NZ_JAJUBB010000001.1"/>
</dbReference>
<dbReference type="Proteomes" id="UP001149821">
    <property type="component" value="Unassembled WGS sequence"/>
</dbReference>
<dbReference type="EMBL" id="JAJUBB010000001">
    <property type="protein sequence ID" value="MDD1779723.1"/>
    <property type="molecule type" value="Genomic_DNA"/>
</dbReference>
<dbReference type="PANTHER" id="PTHR33835">
    <property type="entry name" value="YALI0C07656P"/>
    <property type="match status" value="1"/>
</dbReference>
<dbReference type="SUPFAM" id="SSF56281">
    <property type="entry name" value="Metallo-hydrolase/oxidoreductase"/>
    <property type="match status" value="1"/>
</dbReference>
<reference evidence="1" key="1">
    <citation type="submission" date="2021-12" db="EMBL/GenBank/DDBJ databases">
        <title>Enterovibrio ZSDZ35 sp. nov. and Enterovibrio ZSDZ42 sp. nov., isolated from coastal seawater in Qingdao.</title>
        <authorList>
            <person name="Zhang P."/>
        </authorList>
    </citation>
    <scope>NUCLEOTIDE SEQUENCE</scope>
    <source>
        <strain evidence="1">ZSDZ35</strain>
    </source>
</reference>
<evidence type="ECO:0000313" key="2">
    <source>
        <dbReference type="Proteomes" id="UP001149821"/>
    </source>
</evidence>